<dbReference type="RefSeq" id="WP_256762604.1">
    <property type="nucleotide sequence ID" value="NZ_JANIGO010000001.1"/>
</dbReference>
<dbReference type="SUPFAM" id="SSF111369">
    <property type="entry name" value="HlyD-like secretion proteins"/>
    <property type="match status" value="2"/>
</dbReference>
<evidence type="ECO:0000259" key="4">
    <source>
        <dbReference type="Pfam" id="PF25963"/>
    </source>
</evidence>
<dbReference type="PRINTS" id="PR01490">
    <property type="entry name" value="RTXTOXIND"/>
</dbReference>
<comment type="subcellular location">
    <subcellularLocation>
        <location evidence="1">Cell envelope</location>
    </subcellularLocation>
</comment>
<dbReference type="InterPro" id="IPR058634">
    <property type="entry name" value="AaeA-lik-b-barrel"/>
</dbReference>
<dbReference type="Proteomes" id="UP001204142">
    <property type="component" value="Unassembled WGS sequence"/>
</dbReference>
<evidence type="ECO:0000259" key="3">
    <source>
        <dbReference type="Pfam" id="PF25917"/>
    </source>
</evidence>
<proteinExistence type="predicted"/>
<dbReference type="Gene3D" id="2.40.30.170">
    <property type="match status" value="1"/>
</dbReference>
<dbReference type="Gene3D" id="1.10.287.470">
    <property type="entry name" value="Helix hairpin bin"/>
    <property type="match status" value="1"/>
</dbReference>
<dbReference type="Pfam" id="PF25917">
    <property type="entry name" value="BSH_RND"/>
    <property type="match status" value="1"/>
</dbReference>
<name>A0ABT1WEV3_9BURK</name>
<comment type="caution">
    <text evidence="5">The sequence shown here is derived from an EMBL/GenBank/DDBJ whole genome shotgun (WGS) entry which is preliminary data.</text>
</comment>
<evidence type="ECO:0000256" key="2">
    <source>
        <dbReference type="SAM" id="Coils"/>
    </source>
</evidence>
<dbReference type="InterPro" id="IPR058625">
    <property type="entry name" value="MdtA-like_BSH"/>
</dbReference>
<evidence type="ECO:0000313" key="5">
    <source>
        <dbReference type="EMBL" id="MCQ8894954.1"/>
    </source>
</evidence>
<dbReference type="Pfam" id="PF25963">
    <property type="entry name" value="Beta-barrel_AAEA"/>
    <property type="match status" value="1"/>
</dbReference>
<evidence type="ECO:0000256" key="1">
    <source>
        <dbReference type="ARBA" id="ARBA00004196"/>
    </source>
</evidence>
<dbReference type="Gene3D" id="2.40.50.100">
    <property type="match status" value="1"/>
</dbReference>
<dbReference type="EMBL" id="JANIGO010000001">
    <property type="protein sequence ID" value="MCQ8894954.1"/>
    <property type="molecule type" value="Genomic_DNA"/>
</dbReference>
<protein>
    <submittedName>
        <fullName evidence="5">HlyD family efflux transporter periplasmic adaptor subunit</fullName>
    </submittedName>
</protein>
<dbReference type="InterPro" id="IPR050739">
    <property type="entry name" value="MFP"/>
</dbReference>
<keyword evidence="6" id="KW-1185">Reference proteome</keyword>
<gene>
    <name evidence="5" type="ORF">NQT62_00690</name>
</gene>
<organism evidence="5 6">
    <name type="scientific">Limnobacter humi</name>
    <dbReference type="NCBI Taxonomy" id="1778671"/>
    <lineage>
        <taxon>Bacteria</taxon>
        <taxon>Pseudomonadati</taxon>
        <taxon>Pseudomonadota</taxon>
        <taxon>Betaproteobacteria</taxon>
        <taxon>Burkholderiales</taxon>
        <taxon>Burkholderiaceae</taxon>
        <taxon>Limnobacter</taxon>
    </lineage>
</organism>
<sequence length="411" mass="43614">MSTTQTPINAGKRKKVIAIFLSAVVLGGLGFAAYEYAFGRFSEETDNAYVAGDLVVVSSQVTGNVKRVLADDNQVVTAGQALIELDNTDTQVALAQAEAQLADTVRAVKSLYDQVNINKAGAQSRQADIAKATEDVNRLTAENTRAQSDLNRREAAFKLGAVSAEELEHARSTATQMAAQLSAAKAALLQAQAGLTQAQATLDASLNQTRDVKVSSHPRVLQAAAQLRAAFVNDQRTRIEAPVSGQVAKRSVQPGARVAPGTPLLTVIPLDAVWVDANFKESQLRRIRVGQPVTLEADVYGSAVTYHGKVAGLSAGTGSAFSLLPAQNATGNWIKIVQRVPVRIALDAEELKKAPLRVGLSMRAEVDTHSQDGALVAGEQTAARQTTVFDELGKKADAYVQAHLNRELKGS</sequence>
<dbReference type="PANTHER" id="PTHR30386:SF19">
    <property type="entry name" value="MULTIDRUG EXPORT PROTEIN EMRA-RELATED"/>
    <property type="match status" value="1"/>
</dbReference>
<accession>A0ABT1WEV3</accession>
<dbReference type="PANTHER" id="PTHR30386">
    <property type="entry name" value="MEMBRANE FUSION SUBUNIT OF EMRAB-TOLC MULTIDRUG EFFLUX PUMP"/>
    <property type="match status" value="1"/>
</dbReference>
<feature type="domain" description="p-hydroxybenzoic acid efflux pump subunit AaeA-like beta-barrel" evidence="4">
    <location>
        <begin position="274"/>
        <end position="352"/>
    </location>
</feature>
<keyword evidence="2" id="KW-0175">Coiled coil</keyword>
<evidence type="ECO:0000313" key="6">
    <source>
        <dbReference type="Proteomes" id="UP001204142"/>
    </source>
</evidence>
<feature type="coiled-coil region" evidence="2">
    <location>
        <begin position="94"/>
        <end position="156"/>
    </location>
</feature>
<feature type="domain" description="Multidrug resistance protein MdtA-like barrel-sandwich hybrid" evidence="3">
    <location>
        <begin position="55"/>
        <end position="265"/>
    </location>
</feature>
<reference evidence="5 6" key="1">
    <citation type="submission" date="2022-07" db="EMBL/GenBank/DDBJ databases">
        <authorList>
            <person name="Xamxidin M."/>
            <person name="Wu M."/>
        </authorList>
    </citation>
    <scope>NUCLEOTIDE SEQUENCE [LARGE SCALE GENOMIC DNA]</scope>
    <source>
        <strain evidence="5 6">NBRC 111650</strain>
    </source>
</reference>